<dbReference type="RefSeq" id="XP_002485708.1">
    <property type="nucleotide sequence ID" value="XM_002485663.1"/>
</dbReference>
<dbReference type="InParanoid" id="B8MJQ6"/>
<dbReference type="VEuPathDB" id="FungiDB:TSTA_051920"/>
<gene>
    <name evidence="1" type="ORF">TSTA_051920</name>
</gene>
<dbReference type="HOGENOM" id="CLU_1504432_0_0_1"/>
<organism evidence="1 2">
    <name type="scientific">Talaromyces stipitatus (strain ATCC 10500 / CBS 375.48 / QM 6759 / NRRL 1006)</name>
    <name type="common">Penicillium stipitatum</name>
    <dbReference type="NCBI Taxonomy" id="441959"/>
    <lineage>
        <taxon>Eukaryota</taxon>
        <taxon>Fungi</taxon>
        <taxon>Dikarya</taxon>
        <taxon>Ascomycota</taxon>
        <taxon>Pezizomycotina</taxon>
        <taxon>Eurotiomycetes</taxon>
        <taxon>Eurotiomycetidae</taxon>
        <taxon>Eurotiales</taxon>
        <taxon>Trichocomaceae</taxon>
        <taxon>Talaromyces</taxon>
        <taxon>Talaromyces sect. Talaromyces</taxon>
    </lineage>
</organism>
<proteinExistence type="predicted"/>
<protein>
    <submittedName>
        <fullName evidence="1">Uncharacterized protein</fullName>
    </submittedName>
</protein>
<evidence type="ECO:0000313" key="1">
    <source>
        <dbReference type="EMBL" id="EED15755.1"/>
    </source>
</evidence>
<dbReference type="Proteomes" id="UP000001745">
    <property type="component" value="Unassembled WGS sequence"/>
</dbReference>
<dbReference type="GeneID" id="8103413"/>
<reference evidence="2" key="1">
    <citation type="journal article" date="2015" name="Genome Announc.">
        <title>Genome sequence of the AIDS-associated pathogen Penicillium marneffei (ATCC18224) and its near taxonomic relative Talaromyces stipitatus (ATCC10500).</title>
        <authorList>
            <person name="Nierman W.C."/>
            <person name="Fedorova-Abrams N.D."/>
            <person name="Andrianopoulos A."/>
        </authorList>
    </citation>
    <scope>NUCLEOTIDE SEQUENCE [LARGE SCALE GENOMIC DNA]</scope>
    <source>
        <strain evidence="2">ATCC 10500 / CBS 375.48 / QM 6759 / NRRL 1006</strain>
    </source>
</reference>
<keyword evidence="2" id="KW-1185">Reference proteome</keyword>
<dbReference type="EMBL" id="EQ962657">
    <property type="protein sequence ID" value="EED15755.1"/>
    <property type="molecule type" value="Genomic_DNA"/>
</dbReference>
<sequence length="179" mass="20437">MAGNRENSSPFSRGLFRQFIACLGLSKGRDSQVKPYPPSQANAEEQLEAREKYIITPGRGCTCNETISSRHRKTKNMQHTPCSTTGLSIGAEDTNREVRAPYTPIQHEGGSNVCAHLQDMRVTKVISIHYKECDLKTATLCIELDVNGWRRLYWQEYQDLIETPGAKITIERFRPSWRY</sequence>
<accession>B8MJQ6</accession>
<dbReference type="AlphaFoldDB" id="B8MJQ6"/>
<evidence type="ECO:0000313" key="2">
    <source>
        <dbReference type="Proteomes" id="UP000001745"/>
    </source>
</evidence>
<name>B8MJQ6_TALSN</name>